<reference evidence="2" key="1">
    <citation type="journal article" date="2019" name="bioRxiv">
        <title>The Genome of the Zebra Mussel, Dreissena polymorpha: A Resource for Invasive Species Research.</title>
        <authorList>
            <person name="McCartney M.A."/>
            <person name="Auch B."/>
            <person name="Kono T."/>
            <person name="Mallez S."/>
            <person name="Zhang Y."/>
            <person name="Obille A."/>
            <person name="Becker A."/>
            <person name="Abrahante J.E."/>
            <person name="Garbe J."/>
            <person name="Badalamenti J.P."/>
            <person name="Herman A."/>
            <person name="Mangelson H."/>
            <person name="Liachko I."/>
            <person name="Sullivan S."/>
            <person name="Sone E.D."/>
            <person name="Koren S."/>
            <person name="Silverstein K.A.T."/>
            <person name="Beckman K.B."/>
            <person name="Gohl D.M."/>
        </authorList>
    </citation>
    <scope>NUCLEOTIDE SEQUENCE</scope>
    <source>
        <strain evidence="2">Duluth1</strain>
        <tissue evidence="2">Whole animal</tissue>
    </source>
</reference>
<sequence length="79" mass="9380">MNRRTANLQYRTANQQKRLRLTSRPVWSYYTRSSARYEMKHKIQQNGKRDTQSSSPRLVTSVRAPTTEQSRCCTSHELF</sequence>
<evidence type="ECO:0000313" key="3">
    <source>
        <dbReference type="Proteomes" id="UP000828390"/>
    </source>
</evidence>
<comment type="caution">
    <text evidence="2">The sequence shown here is derived from an EMBL/GenBank/DDBJ whole genome shotgun (WGS) entry which is preliminary data.</text>
</comment>
<keyword evidence="3" id="KW-1185">Reference proteome</keyword>
<feature type="region of interest" description="Disordered" evidence="1">
    <location>
        <begin position="41"/>
        <end position="67"/>
    </location>
</feature>
<evidence type="ECO:0000313" key="2">
    <source>
        <dbReference type="EMBL" id="KAH3849614.1"/>
    </source>
</evidence>
<dbReference type="Proteomes" id="UP000828390">
    <property type="component" value="Unassembled WGS sequence"/>
</dbReference>
<gene>
    <name evidence="2" type="ORF">DPMN_092017</name>
</gene>
<proteinExistence type="predicted"/>
<accession>A0A9D4QZR5</accession>
<feature type="compositionally biased region" description="Basic and acidic residues" evidence="1">
    <location>
        <begin position="41"/>
        <end position="51"/>
    </location>
</feature>
<dbReference type="AlphaFoldDB" id="A0A9D4QZR5"/>
<reference evidence="2" key="2">
    <citation type="submission" date="2020-11" db="EMBL/GenBank/DDBJ databases">
        <authorList>
            <person name="McCartney M.A."/>
            <person name="Auch B."/>
            <person name="Kono T."/>
            <person name="Mallez S."/>
            <person name="Becker A."/>
            <person name="Gohl D.M."/>
            <person name="Silverstein K.A.T."/>
            <person name="Koren S."/>
            <person name="Bechman K.B."/>
            <person name="Herman A."/>
            <person name="Abrahante J.E."/>
            <person name="Garbe J."/>
        </authorList>
    </citation>
    <scope>NUCLEOTIDE SEQUENCE</scope>
    <source>
        <strain evidence="2">Duluth1</strain>
        <tissue evidence="2">Whole animal</tissue>
    </source>
</reference>
<name>A0A9D4QZR5_DREPO</name>
<dbReference type="EMBL" id="JAIWYP010000003">
    <property type="protein sequence ID" value="KAH3849614.1"/>
    <property type="molecule type" value="Genomic_DNA"/>
</dbReference>
<feature type="compositionally biased region" description="Polar residues" evidence="1">
    <location>
        <begin position="52"/>
        <end position="67"/>
    </location>
</feature>
<evidence type="ECO:0000256" key="1">
    <source>
        <dbReference type="SAM" id="MobiDB-lite"/>
    </source>
</evidence>
<organism evidence="2 3">
    <name type="scientific">Dreissena polymorpha</name>
    <name type="common">Zebra mussel</name>
    <name type="synonym">Mytilus polymorpha</name>
    <dbReference type="NCBI Taxonomy" id="45954"/>
    <lineage>
        <taxon>Eukaryota</taxon>
        <taxon>Metazoa</taxon>
        <taxon>Spiralia</taxon>
        <taxon>Lophotrochozoa</taxon>
        <taxon>Mollusca</taxon>
        <taxon>Bivalvia</taxon>
        <taxon>Autobranchia</taxon>
        <taxon>Heteroconchia</taxon>
        <taxon>Euheterodonta</taxon>
        <taxon>Imparidentia</taxon>
        <taxon>Neoheterodontei</taxon>
        <taxon>Myida</taxon>
        <taxon>Dreissenoidea</taxon>
        <taxon>Dreissenidae</taxon>
        <taxon>Dreissena</taxon>
    </lineage>
</organism>
<protein>
    <submittedName>
        <fullName evidence="2">Uncharacterized protein</fullName>
    </submittedName>
</protein>